<dbReference type="InterPro" id="IPR016193">
    <property type="entry name" value="Cytidine_deaminase-like"/>
</dbReference>
<dbReference type="EMBL" id="FWFS01000008">
    <property type="protein sequence ID" value="SLN51143.1"/>
    <property type="molecule type" value="Genomic_DNA"/>
</dbReference>
<dbReference type="PANTHER" id="PTHR30592:SF1">
    <property type="entry name" value="SULFUR CARRIER PROTEIN FDHD"/>
    <property type="match status" value="1"/>
</dbReference>
<sequence>MTVTHHQPSGMTASVLVPLSGATQGTRTLAEECAVALVFNGSTEAVMMASPTDLEDFGRGFALSEGIVENRAQIEALEVLRQPRGIEVRLRIPDARAQALIQRRRNAFGPVGCGLCGIDSLDQAMRPLAPLPVAQPLFSSAALVQTFDRLRAHQPLHDATRATHAAACLAADGTLRATREDVGRHNALDKLIGAQEVAGHAALITSRVSVDLVQKCVTSGLVVLVSASAPTAEALRTASRNGLTLAQVRGEGLEVFCHPERLIGEV</sequence>
<name>A0A1Y5SXG4_9RHOB</name>
<evidence type="ECO:0000256" key="2">
    <source>
        <dbReference type="ARBA" id="ARBA00023150"/>
    </source>
</evidence>
<evidence type="ECO:0000256" key="3">
    <source>
        <dbReference type="HAMAP-Rule" id="MF_00187"/>
    </source>
</evidence>
<feature type="active site" description="Cysteine persulfide intermediate" evidence="3">
    <location>
        <position position="113"/>
    </location>
</feature>
<comment type="similarity">
    <text evidence="3">Belongs to the FdhD family.</text>
</comment>
<evidence type="ECO:0000313" key="4">
    <source>
        <dbReference type="EMBL" id="SLN51143.1"/>
    </source>
</evidence>
<keyword evidence="1 3" id="KW-0963">Cytoplasm</keyword>
<dbReference type="PANTHER" id="PTHR30592">
    <property type="entry name" value="FORMATE DEHYDROGENASE"/>
    <property type="match status" value="1"/>
</dbReference>
<dbReference type="SUPFAM" id="SSF53927">
    <property type="entry name" value="Cytidine deaminase-like"/>
    <property type="match status" value="1"/>
</dbReference>
<dbReference type="GO" id="GO:0097163">
    <property type="term" value="F:sulfur carrier activity"/>
    <property type="evidence" value="ECO:0007669"/>
    <property type="project" value="UniProtKB-UniRule"/>
</dbReference>
<protein>
    <recommendedName>
        <fullName evidence="3">Sulfur carrier protein FdhD</fullName>
    </recommendedName>
</protein>
<dbReference type="GO" id="GO:0016783">
    <property type="term" value="F:sulfurtransferase activity"/>
    <property type="evidence" value="ECO:0007669"/>
    <property type="project" value="InterPro"/>
</dbReference>
<dbReference type="Gene3D" id="3.40.140.10">
    <property type="entry name" value="Cytidine Deaminase, domain 2"/>
    <property type="match status" value="1"/>
</dbReference>
<dbReference type="RefSeq" id="WP_234990455.1">
    <property type="nucleotide sequence ID" value="NZ_FWFS01000008.1"/>
</dbReference>
<dbReference type="AlphaFoldDB" id="A0A1Y5SXG4"/>
<proteinExistence type="inferred from homology"/>
<keyword evidence="5" id="KW-1185">Reference proteome</keyword>
<gene>
    <name evidence="3" type="primary">fdhD</name>
    <name evidence="4" type="ORF">AQS8620_02187</name>
</gene>
<accession>A0A1Y5SXG4</accession>
<keyword evidence="2 3" id="KW-0501">Molybdenum cofactor biosynthesis</keyword>
<dbReference type="NCBIfam" id="TIGR00129">
    <property type="entry name" value="fdhD_narQ"/>
    <property type="match status" value="1"/>
</dbReference>
<dbReference type="PIRSF" id="PIRSF015626">
    <property type="entry name" value="FdhD"/>
    <property type="match status" value="1"/>
</dbReference>
<reference evidence="4 5" key="1">
    <citation type="submission" date="2017-03" db="EMBL/GenBank/DDBJ databases">
        <authorList>
            <person name="Afonso C.L."/>
            <person name="Miller P.J."/>
            <person name="Scott M.A."/>
            <person name="Spackman E."/>
            <person name="Goraichik I."/>
            <person name="Dimitrov K.M."/>
            <person name="Suarez D.L."/>
            <person name="Swayne D.E."/>
        </authorList>
    </citation>
    <scope>NUCLEOTIDE SEQUENCE [LARGE SCALE GENOMIC DNA]</scope>
    <source>
        <strain evidence="4 5">CECT 8620</strain>
    </source>
</reference>
<dbReference type="HAMAP" id="MF_00187">
    <property type="entry name" value="FdhD"/>
    <property type="match status" value="1"/>
</dbReference>
<evidence type="ECO:0000313" key="5">
    <source>
        <dbReference type="Proteomes" id="UP000193862"/>
    </source>
</evidence>
<dbReference type="GO" id="GO:0005737">
    <property type="term" value="C:cytoplasm"/>
    <property type="evidence" value="ECO:0007669"/>
    <property type="project" value="UniProtKB-SubCell"/>
</dbReference>
<comment type="function">
    <text evidence="3">Required for formate dehydrogenase (FDH) activity. Acts as a sulfur carrier protein that transfers sulfur from IscS to the molybdenum cofactor prior to its insertion into FDH.</text>
</comment>
<organism evidence="4 5">
    <name type="scientific">Aquimixticola soesokkakensis</name>
    <dbReference type="NCBI Taxonomy" id="1519096"/>
    <lineage>
        <taxon>Bacteria</taxon>
        <taxon>Pseudomonadati</taxon>
        <taxon>Pseudomonadota</taxon>
        <taxon>Alphaproteobacteria</taxon>
        <taxon>Rhodobacterales</taxon>
        <taxon>Paracoccaceae</taxon>
        <taxon>Aquimixticola</taxon>
    </lineage>
</organism>
<dbReference type="Gene3D" id="3.10.20.10">
    <property type="match status" value="1"/>
</dbReference>
<comment type="subcellular location">
    <subcellularLocation>
        <location evidence="3">Cytoplasm</location>
    </subcellularLocation>
</comment>
<dbReference type="GO" id="GO:0006777">
    <property type="term" value="P:Mo-molybdopterin cofactor biosynthetic process"/>
    <property type="evidence" value="ECO:0007669"/>
    <property type="project" value="UniProtKB-UniRule"/>
</dbReference>
<dbReference type="Pfam" id="PF02634">
    <property type="entry name" value="FdhD-NarQ"/>
    <property type="match status" value="1"/>
</dbReference>
<comment type="caution">
    <text evidence="3">Lacks conserved residue(s) required for the propagation of feature annotation.</text>
</comment>
<dbReference type="Proteomes" id="UP000193862">
    <property type="component" value="Unassembled WGS sequence"/>
</dbReference>
<dbReference type="InterPro" id="IPR003786">
    <property type="entry name" value="FdhD"/>
</dbReference>
<evidence type="ECO:0000256" key="1">
    <source>
        <dbReference type="ARBA" id="ARBA00022490"/>
    </source>
</evidence>